<name>A0A845L5R7_9FIRM</name>
<comment type="catalytic activity">
    <reaction evidence="6">
        <text>Couples ATP hydrolysis with the unwinding of duplex DNA by translocating in the 3'-5' direction.</text>
        <dbReference type="EC" id="5.6.2.4"/>
    </reaction>
</comment>
<dbReference type="Pfam" id="PF13361">
    <property type="entry name" value="UvrD_C"/>
    <property type="match status" value="1"/>
</dbReference>
<dbReference type="AlphaFoldDB" id="A0A845L5R7"/>
<sequence length="560" mass="66046">MKTSTDTEAAKFAFWQRSAMAWQNYFDVRSLLPGIQPSAEQTALVQVNEPQLLIQGAAGSGKSITLIFKLLRVMEQEKNRQRILYLSFNKTLIEDARKRAHMALLFHEVVQKHDLRMETFHDMAHWLLRQMGFHKVPRFDATTRGLKLHENNLLRRVTALTDTYKESREYQQLGSDERLFSTHSGSFILEELLWIKANGYTQRDAYLNVDRTGRGNNPRLTRAQRQTIFTLFERYQAKMKNDYHGDMDMEDYALALWGVIDQIPESLLFDVIFVDEVQDLQPMQIKVLVRLAKKTLVLSGDPKQRIYKRSPHTYAELGLQLQGKRTRTLRVNYRSTRQIMAFANGLKFNDLEHVREDLRASEREGPLPEIHYFQERMMMYRFVVERLKEIYHRDPESSLCVIHRSEKRTMLRHDHPIKAYLEQNFSVITAEQYERRFNHDADKKPVLFTDAFSVKGLEFDYVFIIDFDRLNYPHQDRIEDLKRRSETINSDSFERDHDSISNDEKKVLYVALTRARKELTLCWSGETISKVSPFIRDFHIDSFEAYGFDKNIFCGQEVIA</sequence>
<dbReference type="InterPro" id="IPR027417">
    <property type="entry name" value="P-loop_NTPase"/>
</dbReference>
<gene>
    <name evidence="11" type="ORF">GTO91_10735</name>
</gene>
<evidence type="ECO:0000259" key="10">
    <source>
        <dbReference type="PROSITE" id="PS51198"/>
    </source>
</evidence>
<dbReference type="InterPro" id="IPR014017">
    <property type="entry name" value="DNA_helicase_UvrD-like_C"/>
</dbReference>
<proteinExistence type="predicted"/>
<dbReference type="InterPro" id="IPR014016">
    <property type="entry name" value="UvrD-like_ATP-bd"/>
</dbReference>
<evidence type="ECO:0000256" key="7">
    <source>
        <dbReference type="ARBA" id="ARBA00034808"/>
    </source>
</evidence>
<dbReference type="GO" id="GO:0000725">
    <property type="term" value="P:recombinational repair"/>
    <property type="evidence" value="ECO:0007669"/>
    <property type="project" value="TreeGrafter"/>
</dbReference>
<dbReference type="Gene3D" id="3.40.50.300">
    <property type="entry name" value="P-loop containing nucleotide triphosphate hydrolases"/>
    <property type="match status" value="3"/>
</dbReference>
<evidence type="ECO:0000313" key="11">
    <source>
        <dbReference type="EMBL" id="MZP30184.1"/>
    </source>
</evidence>
<accession>A0A845L5R7</accession>
<dbReference type="PANTHER" id="PTHR11070:SF2">
    <property type="entry name" value="ATP-DEPENDENT DNA HELICASE SRS2"/>
    <property type="match status" value="1"/>
</dbReference>
<keyword evidence="4 9" id="KW-0067">ATP-binding</keyword>
<protein>
    <recommendedName>
        <fullName evidence="7">DNA 3'-5' helicase</fullName>
        <ecNumber evidence="7">5.6.2.4</ecNumber>
    </recommendedName>
</protein>
<keyword evidence="5" id="KW-0413">Isomerase</keyword>
<evidence type="ECO:0000256" key="5">
    <source>
        <dbReference type="ARBA" id="ARBA00023235"/>
    </source>
</evidence>
<dbReference type="EMBL" id="WXEY01000010">
    <property type="protein sequence ID" value="MZP30184.1"/>
    <property type="molecule type" value="Genomic_DNA"/>
</dbReference>
<dbReference type="RefSeq" id="WP_161258743.1">
    <property type="nucleotide sequence ID" value="NZ_WXEY01000010.1"/>
</dbReference>
<comment type="caution">
    <text evidence="11">The sequence shown here is derived from an EMBL/GenBank/DDBJ whole genome shotgun (WGS) entry which is preliminary data.</text>
</comment>
<dbReference type="OrthoDB" id="9787585at2"/>
<organism evidence="11 12">
    <name type="scientific">Heliomicrobium undosum</name>
    <dbReference type="NCBI Taxonomy" id="121734"/>
    <lineage>
        <taxon>Bacteria</taxon>
        <taxon>Bacillati</taxon>
        <taxon>Bacillota</taxon>
        <taxon>Clostridia</taxon>
        <taxon>Eubacteriales</taxon>
        <taxon>Heliobacteriaceae</taxon>
        <taxon>Heliomicrobium</taxon>
    </lineage>
</organism>
<dbReference type="Pfam" id="PF00580">
    <property type="entry name" value="UvrD-helicase"/>
    <property type="match status" value="1"/>
</dbReference>
<evidence type="ECO:0000256" key="9">
    <source>
        <dbReference type="PROSITE-ProRule" id="PRU00560"/>
    </source>
</evidence>
<keyword evidence="2 9" id="KW-0378">Hydrolase</keyword>
<dbReference type="PROSITE" id="PS51198">
    <property type="entry name" value="UVRD_HELICASE_ATP_BIND"/>
    <property type="match status" value="1"/>
</dbReference>
<dbReference type="GO" id="GO:0005829">
    <property type="term" value="C:cytosol"/>
    <property type="evidence" value="ECO:0007669"/>
    <property type="project" value="TreeGrafter"/>
</dbReference>
<reference evidence="11 12" key="1">
    <citation type="submission" date="2020-01" db="EMBL/GenBank/DDBJ databases">
        <title>Whole-genome sequence of Heliobacterium undosum DSM 13378.</title>
        <authorList>
            <person name="Kyndt J.A."/>
            <person name="Meyer T.E."/>
        </authorList>
    </citation>
    <scope>NUCLEOTIDE SEQUENCE [LARGE SCALE GENOMIC DNA]</scope>
    <source>
        <strain evidence="11 12">DSM 13378</strain>
    </source>
</reference>
<dbReference type="GO" id="GO:0016787">
    <property type="term" value="F:hydrolase activity"/>
    <property type="evidence" value="ECO:0007669"/>
    <property type="project" value="UniProtKB-UniRule"/>
</dbReference>
<dbReference type="PANTHER" id="PTHR11070">
    <property type="entry name" value="UVRD / RECB / PCRA DNA HELICASE FAMILY MEMBER"/>
    <property type="match status" value="1"/>
</dbReference>
<dbReference type="Proteomes" id="UP000463470">
    <property type="component" value="Unassembled WGS sequence"/>
</dbReference>
<dbReference type="GO" id="GO:0005524">
    <property type="term" value="F:ATP binding"/>
    <property type="evidence" value="ECO:0007669"/>
    <property type="project" value="UniProtKB-UniRule"/>
</dbReference>
<dbReference type="EC" id="5.6.2.4" evidence="7"/>
<dbReference type="SUPFAM" id="SSF52540">
    <property type="entry name" value="P-loop containing nucleoside triphosphate hydrolases"/>
    <property type="match status" value="1"/>
</dbReference>
<dbReference type="GO" id="GO:0043138">
    <property type="term" value="F:3'-5' DNA helicase activity"/>
    <property type="evidence" value="ECO:0007669"/>
    <property type="project" value="UniProtKB-EC"/>
</dbReference>
<evidence type="ECO:0000256" key="4">
    <source>
        <dbReference type="ARBA" id="ARBA00022840"/>
    </source>
</evidence>
<evidence type="ECO:0000256" key="6">
    <source>
        <dbReference type="ARBA" id="ARBA00034617"/>
    </source>
</evidence>
<comment type="catalytic activity">
    <reaction evidence="8">
        <text>ATP + H2O = ADP + phosphate + H(+)</text>
        <dbReference type="Rhea" id="RHEA:13065"/>
        <dbReference type="ChEBI" id="CHEBI:15377"/>
        <dbReference type="ChEBI" id="CHEBI:15378"/>
        <dbReference type="ChEBI" id="CHEBI:30616"/>
        <dbReference type="ChEBI" id="CHEBI:43474"/>
        <dbReference type="ChEBI" id="CHEBI:456216"/>
        <dbReference type="EC" id="5.6.2.4"/>
    </reaction>
</comment>
<evidence type="ECO:0000313" key="12">
    <source>
        <dbReference type="Proteomes" id="UP000463470"/>
    </source>
</evidence>
<evidence type="ECO:0000256" key="1">
    <source>
        <dbReference type="ARBA" id="ARBA00022741"/>
    </source>
</evidence>
<keyword evidence="3 9" id="KW-0347">Helicase</keyword>
<evidence type="ECO:0000256" key="8">
    <source>
        <dbReference type="ARBA" id="ARBA00048988"/>
    </source>
</evidence>
<keyword evidence="12" id="KW-1185">Reference proteome</keyword>
<keyword evidence="1 9" id="KW-0547">Nucleotide-binding</keyword>
<evidence type="ECO:0000256" key="2">
    <source>
        <dbReference type="ARBA" id="ARBA00022801"/>
    </source>
</evidence>
<dbReference type="InterPro" id="IPR000212">
    <property type="entry name" value="DNA_helicase_UvrD/REP"/>
</dbReference>
<feature type="binding site" evidence="9">
    <location>
        <begin position="56"/>
        <end position="63"/>
    </location>
    <ligand>
        <name>ATP</name>
        <dbReference type="ChEBI" id="CHEBI:30616"/>
    </ligand>
</feature>
<evidence type="ECO:0000256" key="3">
    <source>
        <dbReference type="ARBA" id="ARBA00022806"/>
    </source>
</evidence>
<dbReference type="GO" id="GO:0003677">
    <property type="term" value="F:DNA binding"/>
    <property type="evidence" value="ECO:0007669"/>
    <property type="project" value="InterPro"/>
</dbReference>
<feature type="domain" description="UvrD-like helicase ATP-binding" evidence="10">
    <location>
        <begin position="35"/>
        <end position="336"/>
    </location>
</feature>